<dbReference type="EMBL" id="QPFP01000035">
    <property type="protein sequence ID" value="TEB28084.1"/>
    <property type="molecule type" value="Genomic_DNA"/>
</dbReference>
<evidence type="ECO:0000313" key="3">
    <source>
        <dbReference type="Proteomes" id="UP000298030"/>
    </source>
</evidence>
<reference evidence="2 3" key="1">
    <citation type="journal article" date="2019" name="Nat. Ecol. Evol.">
        <title>Megaphylogeny resolves global patterns of mushroom evolution.</title>
        <authorList>
            <person name="Varga T."/>
            <person name="Krizsan K."/>
            <person name="Foldi C."/>
            <person name="Dima B."/>
            <person name="Sanchez-Garcia M."/>
            <person name="Sanchez-Ramirez S."/>
            <person name="Szollosi G.J."/>
            <person name="Szarkandi J.G."/>
            <person name="Papp V."/>
            <person name="Albert L."/>
            <person name="Andreopoulos W."/>
            <person name="Angelini C."/>
            <person name="Antonin V."/>
            <person name="Barry K.W."/>
            <person name="Bougher N.L."/>
            <person name="Buchanan P."/>
            <person name="Buyck B."/>
            <person name="Bense V."/>
            <person name="Catcheside P."/>
            <person name="Chovatia M."/>
            <person name="Cooper J."/>
            <person name="Damon W."/>
            <person name="Desjardin D."/>
            <person name="Finy P."/>
            <person name="Geml J."/>
            <person name="Haridas S."/>
            <person name="Hughes K."/>
            <person name="Justo A."/>
            <person name="Karasinski D."/>
            <person name="Kautmanova I."/>
            <person name="Kiss B."/>
            <person name="Kocsube S."/>
            <person name="Kotiranta H."/>
            <person name="LaButti K.M."/>
            <person name="Lechner B.E."/>
            <person name="Liimatainen K."/>
            <person name="Lipzen A."/>
            <person name="Lukacs Z."/>
            <person name="Mihaltcheva S."/>
            <person name="Morgado L.N."/>
            <person name="Niskanen T."/>
            <person name="Noordeloos M.E."/>
            <person name="Ohm R.A."/>
            <person name="Ortiz-Santana B."/>
            <person name="Ovrebo C."/>
            <person name="Racz N."/>
            <person name="Riley R."/>
            <person name="Savchenko A."/>
            <person name="Shiryaev A."/>
            <person name="Soop K."/>
            <person name="Spirin V."/>
            <person name="Szebenyi C."/>
            <person name="Tomsovsky M."/>
            <person name="Tulloss R.E."/>
            <person name="Uehling J."/>
            <person name="Grigoriev I.V."/>
            <person name="Vagvolgyi C."/>
            <person name="Papp T."/>
            <person name="Martin F.M."/>
            <person name="Miettinen O."/>
            <person name="Hibbett D.S."/>
            <person name="Nagy L.G."/>
        </authorList>
    </citation>
    <scope>NUCLEOTIDE SEQUENCE [LARGE SCALE GENOMIC DNA]</scope>
    <source>
        <strain evidence="2 3">FP101781</strain>
    </source>
</reference>
<accession>A0A4Y7T291</accession>
<feature type="region of interest" description="Disordered" evidence="1">
    <location>
        <begin position="191"/>
        <end position="227"/>
    </location>
</feature>
<keyword evidence="3" id="KW-1185">Reference proteome</keyword>
<dbReference type="AlphaFoldDB" id="A0A4Y7T291"/>
<protein>
    <submittedName>
        <fullName evidence="2">Uncharacterized protein</fullName>
    </submittedName>
</protein>
<dbReference type="OrthoDB" id="2856519at2759"/>
<evidence type="ECO:0000313" key="2">
    <source>
        <dbReference type="EMBL" id="TEB28084.1"/>
    </source>
</evidence>
<evidence type="ECO:0000256" key="1">
    <source>
        <dbReference type="SAM" id="MobiDB-lite"/>
    </source>
</evidence>
<organism evidence="2 3">
    <name type="scientific">Coprinellus micaceus</name>
    <name type="common">Glistening ink-cap mushroom</name>
    <name type="synonym">Coprinus micaceus</name>
    <dbReference type="NCBI Taxonomy" id="71717"/>
    <lineage>
        <taxon>Eukaryota</taxon>
        <taxon>Fungi</taxon>
        <taxon>Dikarya</taxon>
        <taxon>Basidiomycota</taxon>
        <taxon>Agaricomycotina</taxon>
        <taxon>Agaricomycetes</taxon>
        <taxon>Agaricomycetidae</taxon>
        <taxon>Agaricales</taxon>
        <taxon>Agaricineae</taxon>
        <taxon>Psathyrellaceae</taxon>
        <taxon>Coprinellus</taxon>
    </lineage>
</organism>
<feature type="compositionally biased region" description="Basic and acidic residues" evidence="1">
    <location>
        <begin position="212"/>
        <end position="226"/>
    </location>
</feature>
<comment type="caution">
    <text evidence="2">The sequence shown here is derived from an EMBL/GenBank/DDBJ whole genome shotgun (WGS) entry which is preliminary data.</text>
</comment>
<feature type="compositionally biased region" description="Polar residues" evidence="1">
    <location>
        <begin position="191"/>
        <end position="211"/>
    </location>
</feature>
<proteinExistence type="predicted"/>
<gene>
    <name evidence="2" type="ORF">FA13DRAFT_829735</name>
</gene>
<name>A0A4Y7T291_COPMI</name>
<sequence length="249" mass="28316">MDPVPLLQVVFGRTDPARKPPHDHLEDVYIKHDDSGIWRNVVLEAGSRKDDETIRKLETPFDPAFYAVALNWKEELRKDIATPSISNDSLIPQRRSEIKELMRGMRLYDLHGRDTRVLTWLGIPALLDSVGRNKRGKPVQGNPISDYRKQVGEILTKWKPLLLADFQSSQYRYSFADCNTSRLTFVEKSTSPVSAREWQPTQRGRHGSSSTKSEDGDGNGEEKDWDMILGRGPVDSWAAALKGAAWLWD</sequence>
<dbReference type="Proteomes" id="UP000298030">
    <property type="component" value="Unassembled WGS sequence"/>
</dbReference>